<reference evidence="1 2" key="1">
    <citation type="submission" date="2020-08" db="EMBL/GenBank/DDBJ databases">
        <title>Genomic Encyclopedia of Type Strains, Phase IV (KMG-IV): sequencing the most valuable type-strain genomes for metagenomic binning, comparative biology and taxonomic classification.</title>
        <authorList>
            <person name="Goeker M."/>
        </authorList>
    </citation>
    <scope>NUCLEOTIDE SEQUENCE [LARGE SCALE GENOMIC DNA]</scope>
    <source>
        <strain evidence="1 2">DSM 29007</strain>
    </source>
</reference>
<comment type="caution">
    <text evidence="1">The sequence shown here is derived from an EMBL/GenBank/DDBJ whole genome shotgun (WGS) entry which is preliminary data.</text>
</comment>
<keyword evidence="2" id="KW-1185">Reference proteome</keyword>
<dbReference type="Proteomes" id="UP000582837">
    <property type="component" value="Unassembled WGS sequence"/>
</dbReference>
<gene>
    <name evidence="1" type="ORF">HNQ61_004833</name>
</gene>
<evidence type="ECO:0000313" key="2">
    <source>
        <dbReference type="Proteomes" id="UP000582837"/>
    </source>
</evidence>
<proteinExistence type="predicted"/>
<evidence type="ECO:0000313" key="1">
    <source>
        <dbReference type="EMBL" id="MBB6073166.1"/>
    </source>
</evidence>
<name>A0A841H5K5_9BACT</name>
<protein>
    <submittedName>
        <fullName evidence="1">Uncharacterized protein</fullName>
    </submittedName>
</protein>
<dbReference type="AlphaFoldDB" id="A0A841H5K5"/>
<sequence length="61" mass="7279">MLMEPRAVRRPRLEEHSGYTIQKQDHSRWWEVRDPAGELVCLTVYRRGAREVVRRLVFTAA</sequence>
<accession>A0A841H5K5</accession>
<dbReference type="EMBL" id="JACHIA010000021">
    <property type="protein sequence ID" value="MBB6073166.1"/>
    <property type="molecule type" value="Genomic_DNA"/>
</dbReference>
<dbReference type="RefSeq" id="WP_170035065.1">
    <property type="nucleotide sequence ID" value="NZ_JABDTL010000001.1"/>
</dbReference>
<organism evidence="1 2">
    <name type="scientific">Longimicrobium terrae</name>
    <dbReference type="NCBI Taxonomy" id="1639882"/>
    <lineage>
        <taxon>Bacteria</taxon>
        <taxon>Pseudomonadati</taxon>
        <taxon>Gemmatimonadota</taxon>
        <taxon>Longimicrobiia</taxon>
        <taxon>Longimicrobiales</taxon>
        <taxon>Longimicrobiaceae</taxon>
        <taxon>Longimicrobium</taxon>
    </lineage>
</organism>